<evidence type="ECO:0000313" key="12">
    <source>
        <dbReference type="Proteomes" id="UP000183028"/>
    </source>
</evidence>
<dbReference type="GO" id="GO:0004640">
    <property type="term" value="F:phosphoribosylanthranilate isomerase activity"/>
    <property type="evidence" value="ECO:0007669"/>
    <property type="project" value="UniProtKB-UniRule"/>
</dbReference>
<evidence type="ECO:0000256" key="3">
    <source>
        <dbReference type="ARBA" id="ARBA00012572"/>
    </source>
</evidence>
<dbReference type="RefSeq" id="WP_074732553.1">
    <property type="nucleotide sequence ID" value="NZ_FNYK01000054.1"/>
</dbReference>
<keyword evidence="12" id="KW-1185">Reference proteome</keyword>
<dbReference type="PANTHER" id="PTHR42894:SF1">
    <property type="entry name" value="N-(5'-PHOSPHORIBOSYL)ANTHRANILATE ISOMERASE"/>
    <property type="match status" value="1"/>
</dbReference>
<protein>
    <recommendedName>
        <fullName evidence="4 9">N-(5'-phosphoribosyl)anthranilate isomerase</fullName>
        <shortName evidence="9">PRAI</shortName>
        <ecNumber evidence="3 9">5.3.1.24</ecNumber>
    </recommendedName>
</protein>
<dbReference type="GO" id="GO:0000162">
    <property type="term" value="P:L-tryptophan biosynthetic process"/>
    <property type="evidence" value="ECO:0007669"/>
    <property type="project" value="UniProtKB-UniRule"/>
</dbReference>
<dbReference type="HAMAP" id="MF_00135">
    <property type="entry name" value="PRAI"/>
    <property type="match status" value="1"/>
</dbReference>
<dbReference type="InterPro" id="IPR011060">
    <property type="entry name" value="RibuloseP-bd_barrel"/>
</dbReference>
<sequence length="193" mass="21860">MKIKICGLFREEDIAYVNKYKPDYIGFVFAASKRQVTKEKAYALKQLLDPDIQAVGVFVNASMTFISEIVQDHIIDLIQLHGQEDEQYIKELKEVVDVPIIKAMRVGKDEMKSYDVDYYLLDGVRPGSGQSFDWSQIQELEHPIFLAGGISEENIQEALKTNVYALDLSSGVEKQGVKNEALIKEVIRSVRNG</sequence>
<dbReference type="Proteomes" id="UP000183028">
    <property type="component" value="Unassembled WGS sequence"/>
</dbReference>
<evidence type="ECO:0000259" key="10">
    <source>
        <dbReference type="Pfam" id="PF00697"/>
    </source>
</evidence>
<comment type="pathway">
    <text evidence="2 9">Amino-acid biosynthesis; L-tryptophan biosynthesis; L-tryptophan from chorismate: step 3/5.</text>
</comment>
<dbReference type="InterPro" id="IPR044643">
    <property type="entry name" value="TrpF_fam"/>
</dbReference>
<accession>A0A1H6VVJ4</accession>
<evidence type="ECO:0000256" key="9">
    <source>
        <dbReference type="HAMAP-Rule" id="MF_00135"/>
    </source>
</evidence>
<dbReference type="Gene3D" id="3.20.20.70">
    <property type="entry name" value="Aldolase class I"/>
    <property type="match status" value="1"/>
</dbReference>
<evidence type="ECO:0000256" key="1">
    <source>
        <dbReference type="ARBA" id="ARBA00001164"/>
    </source>
</evidence>
<evidence type="ECO:0000313" key="11">
    <source>
        <dbReference type="EMBL" id="SEJ08643.1"/>
    </source>
</evidence>
<reference evidence="12" key="1">
    <citation type="submission" date="2016-10" db="EMBL/GenBank/DDBJ databases">
        <authorList>
            <person name="Varghese N."/>
        </authorList>
    </citation>
    <scope>NUCLEOTIDE SEQUENCE [LARGE SCALE GENOMIC DNA]</scope>
    <source>
        <strain evidence="12">DSM 20406</strain>
    </source>
</reference>
<dbReference type="EC" id="5.3.1.24" evidence="3 9"/>
<dbReference type="CDD" id="cd00405">
    <property type="entry name" value="PRAI"/>
    <property type="match status" value="1"/>
</dbReference>
<comment type="catalytic activity">
    <reaction evidence="1 9">
        <text>N-(5-phospho-beta-D-ribosyl)anthranilate = 1-(2-carboxyphenylamino)-1-deoxy-D-ribulose 5-phosphate</text>
        <dbReference type="Rhea" id="RHEA:21540"/>
        <dbReference type="ChEBI" id="CHEBI:18277"/>
        <dbReference type="ChEBI" id="CHEBI:58613"/>
        <dbReference type="EC" id="5.3.1.24"/>
    </reaction>
</comment>
<dbReference type="AlphaFoldDB" id="A0A1H6VVJ4"/>
<dbReference type="Pfam" id="PF00697">
    <property type="entry name" value="PRAI"/>
    <property type="match status" value="1"/>
</dbReference>
<dbReference type="PANTHER" id="PTHR42894">
    <property type="entry name" value="N-(5'-PHOSPHORIBOSYL)ANTHRANILATE ISOMERASE"/>
    <property type="match status" value="1"/>
</dbReference>
<evidence type="ECO:0000256" key="4">
    <source>
        <dbReference type="ARBA" id="ARBA00022272"/>
    </source>
</evidence>
<evidence type="ECO:0000256" key="8">
    <source>
        <dbReference type="ARBA" id="ARBA00023235"/>
    </source>
</evidence>
<name>A0A1H6VVJ4_9FIRM</name>
<evidence type="ECO:0000256" key="7">
    <source>
        <dbReference type="ARBA" id="ARBA00023141"/>
    </source>
</evidence>
<dbReference type="STRING" id="322505.SAMN04487836_12318"/>
<evidence type="ECO:0000256" key="6">
    <source>
        <dbReference type="ARBA" id="ARBA00022822"/>
    </source>
</evidence>
<gene>
    <name evidence="9" type="primary">trpF</name>
    <name evidence="11" type="ORF">SAMN04487834_105411</name>
</gene>
<dbReference type="InterPro" id="IPR013785">
    <property type="entry name" value="Aldolase_TIM"/>
</dbReference>
<organism evidence="11 12">
    <name type="scientific">Sharpea azabuensis</name>
    <dbReference type="NCBI Taxonomy" id="322505"/>
    <lineage>
        <taxon>Bacteria</taxon>
        <taxon>Bacillati</taxon>
        <taxon>Bacillota</taxon>
        <taxon>Erysipelotrichia</taxon>
        <taxon>Erysipelotrichales</taxon>
        <taxon>Coprobacillaceae</taxon>
        <taxon>Sharpea</taxon>
    </lineage>
</organism>
<dbReference type="EMBL" id="FNYK01000054">
    <property type="protein sequence ID" value="SEJ08643.1"/>
    <property type="molecule type" value="Genomic_DNA"/>
</dbReference>
<evidence type="ECO:0000256" key="2">
    <source>
        <dbReference type="ARBA" id="ARBA00004664"/>
    </source>
</evidence>
<dbReference type="SUPFAM" id="SSF51366">
    <property type="entry name" value="Ribulose-phoshate binding barrel"/>
    <property type="match status" value="1"/>
</dbReference>
<keyword evidence="6 9" id="KW-0822">Tryptophan biosynthesis</keyword>
<keyword evidence="8 9" id="KW-0413">Isomerase</keyword>
<dbReference type="InterPro" id="IPR001240">
    <property type="entry name" value="PRAI_dom"/>
</dbReference>
<dbReference type="UniPathway" id="UPA00035">
    <property type="reaction ID" value="UER00042"/>
</dbReference>
<comment type="similarity">
    <text evidence="9">Belongs to the TrpF family.</text>
</comment>
<keyword evidence="7 9" id="KW-0057">Aromatic amino acid biosynthesis</keyword>
<proteinExistence type="inferred from homology"/>
<keyword evidence="5 9" id="KW-0028">Amino-acid biosynthesis</keyword>
<feature type="domain" description="N-(5'phosphoribosyl) anthranilate isomerase (PRAI)" evidence="10">
    <location>
        <begin position="3"/>
        <end position="187"/>
    </location>
</feature>
<evidence type="ECO:0000256" key="5">
    <source>
        <dbReference type="ARBA" id="ARBA00022605"/>
    </source>
</evidence>